<dbReference type="Pfam" id="PF03406">
    <property type="entry name" value="Phage_fiber_2"/>
    <property type="match status" value="1"/>
</dbReference>
<dbReference type="InterPro" id="IPR005068">
    <property type="entry name" value="Phage_lambda_Stf-r2"/>
</dbReference>
<name>A0A7X5TI93_9GAMM</name>
<dbReference type="AlphaFoldDB" id="A0A7X5TI93"/>
<gene>
    <name evidence="1" type="ORF">C5469_16325</name>
</gene>
<dbReference type="EMBL" id="PUJW01000017">
    <property type="protein sequence ID" value="NHB93620.1"/>
    <property type="molecule type" value="Genomic_DNA"/>
</dbReference>
<accession>A0A7X5TI93</accession>
<evidence type="ECO:0000313" key="1">
    <source>
        <dbReference type="EMBL" id="NHB93620.1"/>
    </source>
</evidence>
<organism evidence="1 2">
    <name type="scientific">Photorhabdus cinerea</name>
    <dbReference type="NCBI Taxonomy" id="471575"/>
    <lineage>
        <taxon>Bacteria</taxon>
        <taxon>Pseudomonadati</taxon>
        <taxon>Pseudomonadota</taxon>
        <taxon>Gammaproteobacteria</taxon>
        <taxon>Enterobacterales</taxon>
        <taxon>Morganellaceae</taxon>
        <taxon>Photorhabdus</taxon>
    </lineage>
</organism>
<dbReference type="Proteomes" id="UP000591844">
    <property type="component" value="Unassembled WGS sequence"/>
</dbReference>
<evidence type="ECO:0000313" key="2">
    <source>
        <dbReference type="Proteomes" id="UP000591844"/>
    </source>
</evidence>
<reference evidence="1 2" key="1">
    <citation type="submission" date="2018-02" db="EMBL/GenBank/DDBJ databases">
        <authorList>
            <person name="Machado R.A."/>
        </authorList>
    </citation>
    <scope>NUCLEOTIDE SEQUENCE [LARGE SCALE GENOMIC DNA]</scope>
    <source>
        <strain evidence="1 2">DSM 19724</strain>
    </source>
</reference>
<comment type="caution">
    <text evidence="1">The sequence shown here is derived from an EMBL/GenBank/DDBJ whole genome shotgun (WGS) entry which is preliminary data.</text>
</comment>
<evidence type="ECO:0008006" key="3">
    <source>
        <dbReference type="Google" id="ProtNLM"/>
    </source>
</evidence>
<protein>
    <recommendedName>
        <fullName evidence="3">Phage tail protein</fullName>
    </recommendedName>
</protein>
<keyword evidence="2" id="KW-1185">Reference proteome</keyword>
<dbReference type="GO" id="GO:0046718">
    <property type="term" value="P:symbiont entry into host cell"/>
    <property type="evidence" value="ECO:0007669"/>
    <property type="project" value="InterPro"/>
</dbReference>
<dbReference type="RefSeq" id="WP_166308809.1">
    <property type="nucleotide sequence ID" value="NZ_CAWPIB010000017.1"/>
</dbReference>
<sequence>MAKNDFKAFATGENANTLSQEEYENADFIEEGFKSGIARSERLNKVWRQSSIIAAVIGKYIAEKTGEDVIDDGDLEKLTQQLDLALKQKITTEIPAASLTQKGISQLNSATNSDREDQAATPKAVHDVRKIAEGKLSGVPDASLTQKGIVQLSNQVADAGNTVPTSSLMHAVWNELNKSIDGANTNATNANNNATSANNNANNRLAKNQNGADIPNKSEFIKNLGLAETVALAKNAFPKSGGVVNGNVDATGYVKSGDGADVVSSQDIWAKRYIYESGLRVYSPNNKPTAGDVGAYTKGESDGRYQPHGNYQSAGNYAVRGECYTRGESDNRYLQTKVTNWKPLYNGGDLPWDGVNIDEDIRGKIIWVQANDQWNSFCMPPVDDMPMWCGHSDNNWCAIKTSNNGKRIHRAAGKGNTSIRQVYVAR</sequence>
<proteinExistence type="predicted"/>
<dbReference type="GO" id="GO:0019062">
    <property type="term" value="P:virion attachment to host cell"/>
    <property type="evidence" value="ECO:0007669"/>
    <property type="project" value="InterPro"/>
</dbReference>